<dbReference type="InterPro" id="IPR027417">
    <property type="entry name" value="P-loop_NTPase"/>
</dbReference>
<dbReference type="PANTHER" id="PTHR32120">
    <property type="entry name" value="SMALL RIBOSOMAL SUBUNIT BIOGENESIS GTPASE RSGA"/>
    <property type="match status" value="1"/>
</dbReference>
<keyword evidence="7 10" id="KW-0862">Zinc</keyword>
<evidence type="ECO:0000259" key="11">
    <source>
        <dbReference type="PROSITE" id="PS50936"/>
    </source>
</evidence>
<feature type="binding site" evidence="10">
    <location>
        <position position="253"/>
    </location>
    <ligand>
        <name>Zn(2+)</name>
        <dbReference type="ChEBI" id="CHEBI:29105"/>
    </ligand>
</feature>
<dbReference type="PANTHER" id="PTHR32120:SF11">
    <property type="entry name" value="SMALL RIBOSOMAL SUBUNIT BIOGENESIS GTPASE RSGA 1, MITOCHONDRIAL-RELATED"/>
    <property type="match status" value="1"/>
</dbReference>
<dbReference type="InterPro" id="IPR010914">
    <property type="entry name" value="RsgA_GTPase_dom"/>
</dbReference>
<evidence type="ECO:0000256" key="4">
    <source>
        <dbReference type="ARBA" id="ARBA00022730"/>
    </source>
</evidence>
<dbReference type="CDD" id="cd01854">
    <property type="entry name" value="YjeQ_EngC"/>
    <property type="match status" value="1"/>
</dbReference>
<evidence type="ECO:0000259" key="12">
    <source>
        <dbReference type="PROSITE" id="PS51721"/>
    </source>
</evidence>
<dbReference type="GO" id="GO:0042274">
    <property type="term" value="P:ribosomal small subunit biogenesis"/>
    <property type="evidence" value="ECO:0007669"/>
    <property type="project" value="UniProtKB-UniRule"/>
</dbReference>
<dbReference type="AlphaFoldDB" id="A0A975AUH0"/>
<feature type="binding site" evidence="10">
    <location>
        <position position="251"/>
    </location>
    <ligand>
        <name>Zn(2+)</name>
        <dbReference type="ChEBI" id="CHEBI:29105"/>
    </ligand>
</feature>
<dbReference type="PROSITE" id="PS50936">
    <property type="entry name" value="ENGC_GTPASE"/>
    <property type="match status" value="1"/>
</dbReference>
<comment type="subunit">
    <text evidence="10">Monomer. Associates with 30S ribosomal subunit, binds 16S rRNA.</text>
</comment>
<dbReference type="InterPro" id="IPR012340">
    <property type="entry name" value="NA-bd_OB-fold"/>
</dbReference>
<evidence type="ECO:0000313" key="13">
    <source>
        <dbReference type="EMBL" id="QSZ26669.1"/>
    </source>
</evidence>
<dbReference type="CDD" id="cd04466">
    <property type="entry name" value="S1_YloQ_GTPase"/>
    <property type="match status" value="1"/>
</dbReference>
<feature type="domain" description="CP-type G" evidence="12">
    <location>
        <begin position="65"/>
        <end position="223"/>
    </location>
</feature>
<dbReference type="Proteomes" id="UP000671913">
    <property type="component" value="Chromosome"/>
</dbReference>
<keyword evidence="8 10" id="KW-0694">RNA-binding</keyword>
<keyword evidence="6 10" id="KW-0378">Hydrolase</keyword>
<dbReference type="GO" id="GO:0003924">
    <property type="term" value="F:GTPase activity"/>
    <property type="evidence" value="ECO:0007669"/>
    <property type="project" value="UniProtKB-UniRule"/>
</dbReference>
<evidence type="ECO:0000256" key="5">
    <source>
        <dbReference type="ARBA" id="ARBA00022741"/>
    </source>
</evidence>
<name>A0A975AUH0_9THEO</name>
<gene>
    <name evidence="10 13" type="primary">rsgA</name>
    <name evidence="13" type="ORF">ACETAC_07070</name>
</gene>
<evidence type="ECO:0000256" key="7">
    <source>
        <dbReference type="ARBA" id="ARBA00022833"/>
    </source>
</evidence>
<dbReference type="PROSITE" id="PS51721">
    <property type="entry name" value="G_CP"/>
    <property type="match status" value="1"/>
</dbReference>
<reference evidence="13" key="1">
    <citation type="submission" date="2020-08" db="EMBL/GenBank/DDBJ databases">
        <title>Genomic insights into the carbon and energy metabolism of the first obligate autotrophic acetogenic bacterium Aceticella autotrophica gen. nov., sp. nov.</title>
        <authorList>
            <person name="Toshchakov S.V."/>
            <person name="Elcheninov A.G."/>
            <person name="Kublanov I.V."/>
            <person name="Frolov E.N."/>
            <person name="Lebedinsky A.V."/>
        </authorList>
    </citation>
    <scope>NUCLEOTIDE SEQUENCE</scope>
    <source>
        <strain evidence="13">3443-3Ac</strain>
    </source>
</reference>
<dbReference type="SUPFAM" id="SSF52540">
    <property type="entry name" value="P-loop containing nucleoside triphosphate hydrolases"/>
    <property type="match status" value="1"/>
</dbReference>
<keyword evidence="9 10" id="KW-0342">GTP-binding</keyword>
<dbReference type="HAMAP" id="MF_01820">
    <property type="entry name" value="GTPase_RsgA"/>
    <property type="match status" value="1"/>
</dbReference>
<dbReference type="GO" id="GO:0019843">
    <property type="term" value="F:rRNA binding"/>
    <property type="evidence" value="ECO:0007669"/>
    <property type="project" value="UniProtKB-KW"/>
</dbReference>
<dbReference type="KEGG" id="aaut:ACETAC_07070"/>
<feature type="binding site" evidence="10">
    <location>
        <position position="259"/>
    </location>
    <ligand>
        <name>Zn(2+)</name>
        <dbReference type="ChEBI" id="CHEBI:29105"/>
    </ligand>
</feature>
<organism evidence="13 14">
    <name type="scientific">Aceticella autotrophica</name>
    <dbReference type="NCBI Taxonomy" id="2755338"/>
    <lineage>
        <taxon>Bacteria</taxon>
        <taxon>Bacillati</taxon>
        <taxon>Bacillota</taxon>
        <taxon>Clostridia</taxon>
        <taxon>Thermoanaerobacterales</taxon>
        <taxon>Thermoanaerobacteraceae</taxon>
        <taxon>Aceticella</taxon>
    </lineage>
</organism>
<evidence type="ECO:0000256" key="6">
    <source>
        <dbReference type="ARBA" id="ARBA00022801"/>
    </source>
</evidence>
<comment type="similarity">
    <text evidence="10">Belongs to the TRAFAC class YlqF/YawG GTPase family. RsgA subfamily.</text>
</comment>
<dbReference type="Gene3D" id="3.40.50.300">
    <property type="entry name" value="P-loop containing nucleotide triphosphate hydrolases"/>
    <property type="match status" value="1"/>
</dbReference>
<dbReference type="Gene3D" id="1.10.40.50">
    <property type="entry name" value="Probable gtpase engc, domain 3"/>
    <property type="match status" value="1"/>
</dbReference>
<keyword evidence="3 10" id="KW-0479">Metal-binding</keyword>
<evidence type="ECO:0000256" key="1">
    <source>
        <dbReference type="ARBA" id="ARBA00022490"/>
    </source>
</evidence>
<feature type="binding site" evidence="10">
    <location>
        <begin position="114"/>
        <end position="117"/>
    </location>
    <ligand>
        <name>GTP</name>
        <dbReference type="ChEBI" id="CHEBI:37565"/>
    </ligand>
</feature>
<evidence type="ECO:0000313" key="14">
    <source>
        <dbReference type="Proteomes" id="UP000671913"/>
    </source>
</evidence>
<sequence length="293" mass="33268">MNILKGRIIKGIAGFYYVKTGNGVIECRARGKFRIDNIKPIVGDIVDIATLNNIDGYIIKIYPRKNELARPLVSNVDQAVIVFSIINPKINKLLLDKMIVVALLNDIEPIICINKIDLCRREDYEEILNIYSRIGYRAFPISYVTKAGIKELKDELSGKTSFFSGPSGVGKSSIINSLQSEFSVQTGELSERISRGKHTTRCVELIPLNNGGFVLDTPGFTSLNVDVDIENLKYYFAEFEQFQKNCRFSTCIHENEPCCSVKKAVEEGLINKDRYLNYLILLKELRKNQKRRN</sequence>
<proteinExistence type="inferred from homology"/>
<comment type="subcellular location">
    <subcellularLocation>
        <location evidence="10">Cytoplasm</location>
    </subcellularLocation>
</comment>
<dbReference type="Gene3D" id="2.40.50.140">
    <property type="entry name" value="Nucleic acid-binding proteins"/>
    <property type="match status" value="1"/>
</dbReference>
<dbReference type="GO" id="GO:0046872">
    <property type="term" value="F:metal ion binding"/>
    <property type="evidence" value="ECO:0007669"/>
    <property type="project" value="UniProtKB-KW"/>
</dbReference>
<keyword evidence="1 10" id="KW-0963">Cytoplasm</keyword>
<keyword evidence="2 10" id="KW-0690">Ribosome biogenesis</keyword>
<feature type="binding site" evidence="10">
    <location>
        <position position="246"/>
    </location>
    <ligand>
        <name>Zn(2+)</name>
        <dbReference type="ChEBI" id="CHEBI:29105"/>
    </ligand>
</feature>
<dbReference type="InterPro" id="IPR004881">
    <property type="entry name" value="Ribosome_biogen_GTPase_RsgA"/>
</dbReference>
<feature type="domain" description="EngC GTPase" evidence="11">
    <location>
        <begin position="74"/>
        <end position="221"/>
    </location>
</feature>
<dbReference type="InterPro" id="IPR031944">
    <property type="entry name" value="RsgA_N"/>
</dbReference>
<evidence type="ECO:0000256" key="3">
    <source>
        <dbReference type="ARBA" id="ARBA00022723"/>
    </source>
</evidence>
<dbReference type="RefSeq" id="WP_284679348.1">
    <property type="nucleotide sequence ID" value="NZ_CP060096.1"/>
</dbReference>
<accession>A0A975AUH0</accession>
<keyword evidence="14" id="KW-1185">Reference proteome</keyword>
<protein>
    <recommendedName>
        <fullName evidence="10">Small ribosomal subunit biogenesis GTPase RsgA</fullName>
        <ecNumber evidence="10">3.6.1.-</ecNumber>
    </recommendedName>
</protein>
<evidence type="ECO:0000256" key="2">
    <source>
        <dbReference type="ARBA" id="ARBA00022517"/>
    </source>
</evidence>
<dbReference type="GO" id="GO:0005525">
    <property type="term" value="F:GTP binding"/>
    <property type="evidence" value="ECO:0007669"/>
    <property type="project" value="UniProtKB-UniRule"/>
</dbReference>
<dbReference type="GO" id="GO:0005737">
    <property type="term" value="C:cytoplasm"/>
    <property type="evidence" value="ECO:0007669"/>
    <property type="project" value="UniProtKB-SubCell"/>
</dbReference>
<dbReference type="EMBL" id="CP060096">
    <property type="protein sequence ID" value="QSZ26669.1"/>
    <property type="molecule type" value="Genomic_DNA"/>
</dbReference>
<keyword evidence="5 10" id="KW-0547">Nucleotide-binding</keyword>
<evidence type="ECO:0000256" key="10">
    <source>
        <dbReference type="HAMAP-Rule" id="MF_01820"/>
    </source>
</evidence>
<dbReference type="InterPro" id="IPR030378">
    <property type="entry name" value="G_CP_dom"/>
</dbReference>
<evidence type="ECO:0000256" key="8">
    <source>
        <dbReference type="ARBA" id="ARBA00022884"/>
    </source>
</evidence>
<dbReference type="Pfam" id="PF16745">
    <property type="entry name" value="RsgA_N"/>
    <property type="match status" value="1"/>
</dbReference>
<feature type="binding site" evidence="10">
    <location>
        <begin position="165"/>
        <end position="173"/>
    </location>
    <ligand>
        <name>GTP</name>
        <dbReference type="ChEBI" id="CHEBI:37565"/>
    </ligand>
</feature>
<comment type="function">
    <text evidence="10">One of several proteins that assist in the late maturation steps of the functional core of the 30S ribosomal subunit. Helps release RbfA from mature subunits. May play a role in the assembly of ribosomal proteins into the subunit. Circularly permuted GTPase that catalyzes slow GTP hydrolysis, GTPase activity is stimulated by the 30S ribosomal subunit.</text>
</comment>
<dbReference type="NCBIfam" id="TIGR00157">
    <property type="entry name" value="ribosome small subunit-dependent GTPase A"/>
    <property type="match status" value="1"/>
</dbReference>
<comment type="cofactor">
    <cofactor evidence="10">
        <name>Zn(2+)</name>
        <dbReference type="ChEBI" id="CHEBI:29105"/>
    </cofactor>
    <text evidence="10">Binds 1 zinc ion per subunit.</text>
</comment>
<keyword evidence="4 10" id="KW-0699">rRNA-binding</keyword>
<evidence type="ECO:0000256" key="9">
    <source>
        <dbReference type="ARBA" id="ARBA00023134"/>
    </source>
</evidence>
<dbReference type="Pfam" id="PF03193">
    <property type="entry name" value="RsgA_GTPase"/>
    <property type="match status" value="1"/>
</dbReference>
<dbReference type="EC" id="3.6.1.-" evidence="10"/>
<dbReference type="SUPFAM" id="SSF50249">
    <property type="entry name" value="Nucleic acid-binding proteins"/>
    <property type="match status" value="1"/>
</dbReference>